<keyword evidence="3" id="KW-0496">Mitochondrion</keyword>
<evidence type="ECO:0000256" key="3">
    <source>
        <dbReference type="ARBA" id="ARBA00023128"/>
    </source>
</evidence>
<evidence type="ECO:0000313" key="6">
    <source>
        <dbReference type="Proteomes" id="UP000243579"/>
    </source>
</evidence>
<evidence type="ECO:0000256" key="1">
    <source>
        <dbReference type="ARBA" id="ARBA00004173"/>
    </source>
</evidence>
<dbReference type="Proteomes" id="UP000243579">
    <property type="component" value="Unassembled WGS sequence"/>
</dbReference>
<accession>A0A1V9YEF2</accession>
<dbReference type="GO" id="GO:0005739">
    <property type="term" value="C:mitochondrion"/>
    <property type="evidence" value="ECO:0007669"/>
    <property type="project" value="UniProtKB-SubCell"/>
</dbReference>
<dbReference type="PANTHER" id="PTHR15590">
    <property type="entry name" value="CX9C MOTIF-CONTAINING PROTEIN 4"/>
    <property type="match status" value="1"/>
</dbReference>
<dbReference type="EMBL" id="JNBR01001943">
    <property type="protein sequence ID" value="OQR84081.1"/>
    <property type="molecule type" value="Genomic_DNA"/>
</dbReference>
<evidence type="ECO:0000313" key="5">
    <source>
        <dbReference type="EMBL" id="OQR84081.1"/>
    </source>
</evidence>
<evidence type="ECO:0000256" key="4">
    <source>
        <dbReference type="ARBA" id="ARBA00023157"/>
    </source>
</evidence>
<dbReference type="SUPFAM" id="SSF47072">
    <property type="entry name" value="Cysteine alpha-hairpin motif"/>
    <property type="match status" value="1"/>
</dbReference>
<comment type="subcellular location">
    <subcellularLocation>
        <location evidence="1">Mitochondrion</location>
    </subcellularLocation>
</comment>
<dbReference type="InterPro" id="IPR027179">
    <property type="entry name" value="CMC4"/>
</dbReference>
<name>A0A1V9YEF2_ACHHY</name>
<keyword evidence="4" id="KW-1015">Disulfide bond</keyword>
<dbReference type="AlphaFoldDB" id="A0A1V9YEF2"/>
<comment type="caution">
    <text evidence="5">The sequence shown here is derived from an EMBL/GenBank/DDBJ whole genome shotgun (WGS) entry which is preliminary data.</text>
</comment>
<comment type="similarity">
    <text evidence="2">Belongs to the CMC4 family.</text>
</comment>
<gene>
    <name evidence="5" type="ORF">ACHHYP_13948</name>
</gene>
<dbReference type="InterPro" id="IPR009069">
    <property type="entry name" value="Cys_alpha_HP_mot_SF"/>
</dbReference>
<reference evidence="5 6" key="1">
    <citation type="journal article" date="2014" name="Genome Biol. Evol.">
        <title>The secreted proteins of Achlya hypogyna and Thraustotheca clavata identify the ancestral oomycete secretome and reveal gene acquisitions by horizontal gene transfer.</title>
        <authorList>
            <person name="Misner I."/>
            <person name="Blouin N."/>
            <person name="Leonard G."/>
            <person name="Richards T.A."/>
            <person name="Lane C.E."/>
        </authorList>
    </citation>
    <scope>NUCLEOTIDE SEQUENCE [LARGE SCALE GENOMIC DNA]</scope>
    <source>
        <strain evidence="5 6">ATCC 48635</strain>
    </source>
</reference>
<dbReference type="Pfam" id="PF08991">
    <property type="entry name" value="CMC4"/>
    <property type="match status" value="1"/>
</dbReference>
<sequence>MDAVHKDTGRDGVNWDALFQQACQKKACAIQWCLARHNYQEKRCQHELREYQACCQRVKDEHATGKPKGAANQRSAMK</sequence>
<dbReference type="OrthoDB" id="13601at2759"/>
<dbReference type="Gene3D" id="1.10.287.1130">
    <property type="entry name" value="CytochromE C oxidase copper chaperone"/>
    <property type="match status" value="1"/>
</dbReference>
<proteinExistence type="inferred from homology"/>
<evidence type="ECO:0008006" key="7">
    <source>
        <dbReference type="Google" id="ProtNLM"/>
    </source>
</evidence>
<keyword evidence="6" id="KW-1185">Reference proteome</keyword>
<evidence type="ECO:0000256" key="2">
    <source>
        <dbReference type="ARBA" id="ARBA00009858"/>
    </source>
</evidence>
<protein>
    <recommendedName>
        <fullName evidence="7">CHCH domain-containing protein</fullName>
    </recommendedName>
</protein>
<dbReference type="PANTHER" id="PTHR15590:SF0">
    <property type="entry name" value="CX9C MOTIF-CONTAINING PROTEIN 4"/>
    <property type="match status" value="1"/>
</dbReference>
<organism evidence="5 6">
    <name type="scientific">Achlya hypogyna</name>
    <name type="common">Oomycete</name>
    <name type="synonym">Protoachlya hypogyna</name>
    <dbReference type="NCBI Taxonomy" id="1202772"/>
    <lineage>
        <taxon>Eukaryota</taxon>
        <taxon>Sar</taxon>
        <taxon>Stramenopiles</taxon>
        <taxon>Oomycota</taxon>
        <taxon>Saprolegniomycetes</taxon>
        <taxon>Saprolegniales</taxon>
        <taxon>Achlyaceae</taxon>
        <taxon>Achlya</taxon>
    </lineage>
</organism>